<keyword evidence="7" id="KW-0012">Acyltransferase</keyword>
<keyword evidence="6 7" id="KW-0472">Membrane</keyword>
<evidence type="ECO:0000313" key="9">
    <source>
        <dbReference type="EMBL" id="NEW07090.1"/>
    </source>
</evidence>
<comment type="similarity">
    <text evidence="2 7">Belongs to the membrane-bound acyltransferase family.</text>
</comment>
<feature type="transmembrane region" description="Helical" evidence="8">
    <location>
        <begin position="329"/>
        <end position="348"/>
    </location>
</feature>
<feature type="transmembrane region" description="Helical" evidence="8">
    <location>
        <begin position="30"/>
        <end position="57"/>
    </location>
</feature>
<accession>A0A6G3ZYC1</accession>
<evidence type="ECO:0000256" key="7">
    <source>
        <dbReference type="PIRNR" id="PIRNR016636"/>
    </source>
</evidence>
<feature type="transmembrane region" description="Helical" evidence="8">
    <location>
        <begin position="357"/>
        <end position="374"/>
    </location>
</feature>
<dbReference type="InterPro" id="IPR051085">
    <property type="entry name" value="MB_O-acyltransferase"/>
</dbReference>
<keyword evidence="7" id="KW-0808">Transferase</keyword>
<dbReference type="RefSeq" id="WP_163947373.1">
    <property type="nucleotide sequence ID" value="NZ_JAAIKC010000004.1"/>
</dbReference>
<comment type="caution">
    <text evidence="9">The sequence shown here is derived from an EMBL/GenBank/DDBJ whole genome shotgun (WGS) entry which is preliminary data.</text>
</comment>
<proteinExistence type="inferred from homology"/>
<feature type="transmembrane region" description="Helical" evidence="8">
    <location>
        <begin position="7"/>
        <end position="24"/>
    </location>
</feature>
<evidence type="ECO:0000256" key="2">
    <source>
        <dbReference type="ARBA" id="ARBA00010323"/>
    </source>
</evidence>
<feature type="transmembrane region" description="Helical" evidence="8">
    <location>
        <begin position="77"/>
        <end position="99"/>
    </location>
</feature>
<feature type="transmembrane region" description="Helical" evidence="8">
    <location>
        <begin position="153"/>
        <end position="171"/>
    </location>
</feature>
<comment type="subcellular location">
    <subcellularLocation>
        <location evidence="1">Cell membrane</location>
        <topology evidence="1">Multi-pass membrane protein</topology>
    </subcellularLocation>
</comment>
<sequence length="476" mass="56016">MVFSSPLFLFLFAPIFFTIYFLTVNKYRNIIILCGSFFFYAWGGTSFIAVLIISLLFDWHLVNAIHNSKNIGNKKKYFLTALLINIALLAYFKYVNFFVSNVNDIFKIFHLSGLQWTNVVLPIGISFIVFHKISYIIEIYRGEKEPTEKISDYFIYILLFPMSIAGPIIKFKDISDQLKKRESRFEDILYGCFRFSIGLFKKVWIADSIATIANQVFSVPMDELNIYFAWIGIICYAFQIYFDFSGYADMAIGLSRIMGFKISENFETPYISQNITEFWRRWHISLSSWMKSYIYIPLGGNRRLKLRNYFNLWVVFFVSGLWHGANWTFVVWGIIHGFFIVSDKLFWIKISSKIPKWINIIITFALILIAWVFFRSLTIQDAFQYLKKMFDFTTVHHSIAISLKALDFSNFIIFIFILSFIIIFLPATSIYCNLIRKYKRIFDSGIFKMIVTIIILFISITKCVTSSFSPFIYFQF</sequence>
<evidence type="ECO:0000256" key="8">
    <source>
        <dbReference type="SAM" id="Phobius"/>
    </source>
</evidence>
<feature type="transmembrane region" description="Helical" evidence="8">
    <location>
        <begin position="227"/>
        <end position="248"/>
    </location>
</feature>
<gene>
    <name evidence="9" type="ORF">GK047_13845</name>
</gene>
<evidence type="ECO:0000256" key="4">
    <source>
        <dbReference type="ARBA" id="ARBA00022692"/>
    </source>
</evidence>
<evidence type="ECO:0000256" key="6">
    <source>
        <dbReference type="ARBA" id="ARBA00023136"/>
    </source>
</evidence>
<dbReference type="PIRSF" id="PIRSF500217">
    <property type="entry name" value="AlgI"/>
    <property type="match status" value="1"/>
</dbReference>
<evidence type="ECO:0000256" key="1">
    <source>
        <dbReference type="ARBA" id="ARBA00004651"/>
    </source>
</evidence>
<keyword evidence="4 8" id="KW-0812">Transmembrane</keyword>
<dbReference type="Pfam" id="PF03062">
    <property type="entry name" value="MBOAT"/>
    <property type="match status" value="1"/>
</dbReference>
<dbReference type="GO" id="GO:0042121">
    <property type="term" value="P:alginic acid biosynthetic process"/>
    <property type="evidence" value="ECO:0007669"/>
    <property type="project" value="InterPro"/>
</dbReference>
<dbReference type="GO" id="GO:0016746">
    <property type="term" value="F:acyltransferase activity"/>
    <property type="evidence" value="ECO:0007669"/>
    <property type="project" value="UniProtKB-KW"/>
</dbReference>
<dbReference type="InterPro" id="IPR004299">
    <property type="entry name" value="MBOAT_fam"/>
</dbReference>
<dbReference type="AlphaFoldDB" id="A0A6G3ZYC1"/>
<dbReference type="PANTHER" id="PTHR13285:SF18">
    <property type="entry name" value="PROTEIN-CYSTEINE N-PALMITOYLTRANSFERASE RASP"/>
    <property type="match status" value="1"/>
</dbReference>
<organism evidence="9">
    <name type="scientific">Paenibacillus sp. SYP-B3998</name>
    <dbReference type="NCBI Taxonomy" id="2678564"/>
    <lineage>
        <taxon>Bacteria</taxon>
        <taxon>Bacillati</taxon>
        <taxon>Bacillota</taxon>
        <taxon>Bacilli</taxon>
        <taxon>Bacillales</taxon>
        <taxon>Paenibacillaceae</taxon>
        <taxon>Paenibacillus</taxon>
    </lineage>
</organism>
<protein>
    <submittedName>
        <fullName evidence="9">MBOAT family protein</fullName>
    </submittedName>
</protein>
<dbReference type="GO" id="GO:0005886">
    <property type="term" value="C:plasma membrane"/>
    <property type="evidence" value="ECO:0007669"/>
    <property type="project" value="UniProtKB-SubCell"/>
</dbReference>
<dbReference type="PIRSF" id="PIRSF016636">
    <property type="entry name" value="AlgI_DltB"/>
    <property type="match status" value="1"/>
</dbReference>
<evidence type="ECO:0000256" key="5">
    <source>
        <dbReference type="ARBA" id="ARBA00022989"/>
    </source>
</evidence>
<keyword evidence="5 8" id="KW-1133">Transmembrane helix</keyword>
<dbReference type="EMBL" id="JAAIKC010000004">
    <property type="protein sequence ID" value="NEW07090.1"/>
    <property type="molecule type" value="Genomic_DNA"/>
</dbReference>
<dbReference type="InterPro" id="IPR028362">
    <property type="entry name" value="AlgI"/>
</dbReference>
<dbReference type="InterPro" id="IPR024194">
    <property type="entry name" value="Ac/AlaTfrase_AlgI/DltB"/>
</dbReference>
<feature type="transmembrane region" description="Helical" evidence="8">
    <location>
        <begin position="411"/>
        <end position="434"/>
    </location>
</feature>
<reference evidence="9" key="1">
    <citation type="submission" date="2020-02" db="EMBL/GenBank/DDBJ databases">
        <authorList>
            <person name="Shen X.-R."/>
            <person name="Zhang Y.-X."/>
        </authorList>
    </citation>
    <scope>NUCLEOTIDE SEQUENCE</scope>
    <source>
        <strain evidence="9">SYP-B3998</strain>
    </source>
</reference>
<feature type="transmembrane region" description="Helical" evidence="8">
    <location>
        <begin position="306"/>
        <end position="323"/>
    </location>
</feature>
<keyword evidence="3 7" id="KW-1003">Cell membrane</keyword>
<dbReference type="PANTHER" id="PTHR13285">
    <property type="entry name" value="ACYLTRANSFERASE"/>
    <property type="match status" value="1"/>
</dbReference>
<name>A0A6G3ZYC1_9BACL</name>
<feature type="transmembrane region" description="Helical" evidence="8">
    <location>
        <begin position="446"/>
        <end position="473"/>
    </location>
</feature>
<evidence type="ECO:0000256" key="3">
    <source>
        <dbReference type="ARBA" id="ARBA00022475"/>
    </source>
</evidence>
<feature type="transmembrane region" description="Helical" evidence="8">
    <location>
        <begin position="119"/>
        <end position="141"/>
    </location>
</feature>